<dbReference type="Proteomes" id="UP001596098">
    <property type="component" value="Unassembled WGS sequence"/>
</dbReference>
<keyword evidence="3" id="KW-1185">Reference proteome</keyword>
<evidence type="ECO:0000256" key="1">
    <source>
        <dbReference type="SAM" id="Phobius"/>
    </source>
</evidence>
<keyword evidence="1" id="KW-0472">Membrane</keyword>
<feature type="transmembrane region" description="Helical" evidence="1">
    <location>
        <begin position="18"/>
        <end position="39"/>
    </location>
</feature>
<accession>A0ABW1QZ74</accession>
<sequence length="129" mass="13718">MIAPLGKRPTGVPWPLRVALAIVLVEVVALVVLGVAELLSLNSDRLAMGLTTALFFLGWGAVLAACSVLMWKQNSSGRSLVVLGQLIQLGLAWSYRDSTPDLAGALGATALVVLIGVFWRSSLAWFEED</sequence>
<protein>
    <recommendedName>
        <fullName evidence="4">DUF2568 domain-containing protein</fullName>
    </recommendedName>
</protein>
<feature type="transmembrane region" description="Helical" evidence="1">
    <location>
        <begin position="102"/>
        <end position="119"/>
    </location>
</feature>
<keyword evidence="1" id="KW-0812">Transmembrane</keyword>
<proteinExistence type="predicted"/>
<name>A0ABW1QZ74_9ACTN</name>
<organism evidence="2 3">
    <name type="scientific">Nocardioides yefusunii</name>
    <dbReference type="NCBI Taxonomy" id="2500546"/>
    <lineage>
        <taxon>Bacteria</taxon>
        <taxon>Bacillati</taxon>
        <taxon>Actinomycetota</taxon>
        <taxon>Actinomycetes</taxon>
        <taxon>Propionibacteriales</taxon>
        <taxon>Nocardioidaceae</taxon>
        <taxon>Nocardioides</taxon>
    </lineage>
</organism>
<dbReference type="RefSeq" id="WP_128219921.1">
    <property type="nucleotide sequence ID" value="NZ_CP034929.1"/>
</dbReference>
<dbReference type="EMBL" id="JBHSQI010000004">
    <property type="protein sequence ID" value="MFC6153804.1"/>
    <property type="molecule type" value="Genomic_DNA"/>
</dbReference>
<gene>
    <name evidence="2" type="ORF">ACFPWU_09030</name>
</gene>
<comment type="caution">
    <text evidence="2">The sequence shown here is derived from an EMBL/GenBank/DDBJ whole genome shotgun (WGS) entry which is preliminary data.</text>
</comment>
<reference evidence="3" key="1">
    <citation type="journal article" date="2019" name="Int. J. Syst. Evol. Microbiol.">
        <title>The Global Catalogue of Microorganisms (GCM) 10K type strain sequencing project: providing services to taxonomists for standard genome sequencing and annotation.</title>
        <authorList>
            <consortium name="The Broad Institute Genomics Platform"/>
            <consortium name="The Broad Institute Genome Sequencing Center for Infectious Disease"/>
            <person name="Wu L."/>
            <person name="Ma J."/>
        </authorList>
    </citation>
    <scope>NUCLEOTIDE SEQUENCE [LARGE SCALE GENOMIC DNA]</scope>
    <source>
        <strain evidence="3">DFY28</strain>
    </source>
</reference>
<evidence type="ECO:0008006" key="4">
    <source>
        <dbReference type="Google" id="ProtNLM"/>
    </source>
</evidence>
<keyword evidence="1" id="KW-1133">Transmembrane helix</keyword>
<feature type="transmembrane region" description="Helical" evidence="1">
    <location>
        <begin position="46"/>
        <end position="71"/>
    </location>
</feature>
<evidence type="ECO:0000313" key="3">
    <source>
        <dbReference type="Proteomes" id="UP001596098"/>
    </source>
</evidence>
<evidence type="ECO:0000313" key="2">
    <source>
        <dbReference type="EMBL" id="MFC6153804.1"/>
    </source>
</evidence>